<dbReference type="InterPro" id="IPR024083">
    <property type="entry name" value="Fumarase/histidase_N"/>
</dbReference>
<dbReference type="Gene3D" id="1.10.40.30">
    <property type="entry name" value="Fumarase/aspartase (C-terminal domain)"/>
    <property type="match status" value="1"/>
</dbReference>
<dbReference type="PRINTS" id="PR00149">
    <property type="entry name" value="FUMRATELYASE"/>
</dbReference>
<dbReference type="Gene3D" id="1.20.200.10">
    <property type="entry name" value="Fumarase/aspartase (Central domain)"/>
    <property type="match status" value="1"/>
</dbReference>
<dbReference type="InterPro" id="IPR022761">
    <property type="entry name" value="Fumarate_lyase_N"/>
</dbReference>
<comment type="caution">
    <text evidence="9">The sequence shown here is derived from an EMBL/GenBank/DDBJ whole genome shotgun (WGS) entry which is preliminary data.</text>
</comment>
<dbReference type="HAMAP" id="MF_00006">
    <property type="entry name" value="Arg_succ_lyase"/>
    <property type="match status" value="1"/>
</dbReference>
<dbReference type="NCBIfam" id="TIGR00838">
    <property type="entry name" value="argH"/>
    <property type="match status" value="1"/>
</dbReference>
<evidence type="ECO:0000256" key="3">
    <source>
        <dbReference type="ARBA" id="ARBA00022571"/>
    </source>
</evidence>
<reference evidence="9 10" key="1">
    <citation type="submission" date="2024-08" db="EMBL/GenBank/DDBJ databases">
        <title>Clostridium lapicellarii sp. nov., and Clostridium renhuaiense sp. nov., two species isolated from the mud in a fermentation cellar used for producing sauce-flavour Chinese liquors.</title>
        <authorList>
            <person name="Yang F."/>
            <person name="Wang H."/>
            <person name="Chen L.Q."/>
            <person name="Zhou N."/>
            <person name="Lu J.J."/>
            <person name="Pu X.X."/>
            <person name="Wan B."/>
            <person name="Wang L."/>
            <person name="Liu S.J."/>
        </authorList>
    </citation>
    <scope>NUCLEOTIDE SEQUENCE [LARGE SCALE GENOMIC DNA]</scope>
    <source>
        <strain evidence="9 10">MT-5</strain>
    </source>
</reference>
<feature type="domain" description="Argininosuccinate lyase C-terminal" evidence="8">
    <location>
        <begin position="362"/>
        <end position="429"/>
    </location>
</feature>
<dbReference type="PANTHER" id="PTHR43814:SF1">
    <property type="entry name" value="ARGININOSUCCINATE LYASE"/>
    <property type="match status" value="1"/>
</dbReference>
<organism evidence="9 10">
    <name type="scientific">Clostridium moutaii</name>
    <dbReference type="NCBI Taxonomy" id="3240932"/>
    <lineage>
        <taxon>Bacteria</taxon>
        <taxon>Bacillati</taxon>
        <taxon>Bacillota</taxon>
        <taxon>Clostridia</taxon>
        <taxon>Eubacteriales</taxon>
        <taxon>Clostridiaceae</taxon>
        <taxon>Clostridium</taxon>
    </lineage>
</organism>
<keyword evidence="5 6" id="KW-0456">Lyase</keyword>
<dbReference type="InterPro" id="IPR029419">
    <property type="entry name" value="Arg_succ_lyase_C"/>
</dbReference>
<protein>
    <recommendedName>
        <fullName evidence="2 6">Argininosuccinate lyase</fullName>
        <shortName evidence="6">ASAL</shortName>
        <ecNumber evidence="2 6">4.3.2.1</ecNumber>
    </recommendedName>
    <alternativeName>
        <fullName evidence="6">Arginosuccinase</fullName>
    </alternativeName>
</protein>
<comment type="catalytic activity">
    <reaction evidence="6">
        <text>2-(N(omega)-L-arginino)succinate = fumarate + L-arginine</text>
        <dbReference type="Rhea" id="RHEA:24020"/>
        <dbReference type="ChEBI" id="CHEBI:29806"/>
        <dbReference type="ChEBI" id="CHEBI:32682"/>
        <dbReference type="ChEBI" id="CHEBI:57472"/>
        <dbReference type="EC" id="4.3.2.1"/>
    </reaction>
</comment>
<dbReference type="Gene3D" id="1.10.275.10">
    <property type="entry name" value="Fumarase/aspartase (N-terminal domain)"/>
    <property type="match status" value="1"/>
</dbReference>
<dbReference type="PANTHER" id="PTHR43814">
    <property type="entry name" value="ARGININOSUCCINATE LYASE"/>
    <property type="match status" value="1"/>
</dbReference>
<dbReference type="PROSITE" id="PS00163">
    <property type="entry name" value="FUMARATE_LYASES"/>
    <property type="match status" value="1"/>
</dbReference>
<gene>
    <name evidence="6 9" type="primary">argH</name>
    <name evidence="9" type="ORF">AB8U03_02720</name>
</gene>
<accession>A0ABV4BLI4</accession>
<dbReference type="GO" id="GO:0004056">
    <property type="term" value="F:argininosuccinate lyase activity"/>
    <property type="evidence" value="ECO:0007669"/>
    <property type="project" value="UniProtKB-EC"/>
</dbReference>
<dbReference type="EC" id="4.3.2.1" evidence="2 6"/>
<comment type="pathway">
    <text evidence="1 6">Amino-acid biosynthesis; L-arginine biosynthesis; L-arginine from L-ornithine and carbamoyl phosphate: step 3/3.</text>
</comment>
<dbReference type="RefSeq" id="WP_369702982.1">
    <property type="nucleotide sequence ID" value="NZ_JBGEWD010000001.1"/>
</dbReference>
<dbReference type="SUPFAM" id="SSF48557">
    <property type="entry name" value="L-aspartase-like"/>
    <property type="match status" value="1"/>
</dbReference>
<proteinExistence type="inferred from homology"/>
<comment type="subcellular location">
    <subcellularLocation>
        <location evidence="6">Cytoplasm</location>
    </subcellularLocation>
</comment>
<dbReference type="InterPro" id="IPR020557">
    <property type="entry name" value="Fumarate_lyase_CS"/>
</dbReference>
<dbReference type="Pfam" id="PF00206">
    <property type="entry name" value="Lyase_1"/>
    <property type="match status" value="1"/>
</dbReference>
<evidence type="ECO:0000313" key="10">
    <source>
        <dbReference type="Proteomes" id="UP001564657"/>
    </source>
</evidence>
<evidence type="ECO:0000256" key="6">
    <source>
        <dbReference type="HAMAP-Rule" id="MF_00006"/>
    </source>
</evidence>
<evidence type="ECO:0000256" key="1">
    <source>
        <dbReference type="ARBA" id="ARBA00004941"/>
    </source>
</evidence>
<keyword evidence="6" id="KW-0963">Cytoplasm</keyword>
<evidence type="ECO:0000313" key="9">
    <source>
        <dbReference type="EMBL" id="MEY7999122.1"/>
    </source>
</evidence>
<evidence type="ECO:0000256" key="4">
    <source>
        <dbReference type="ARBA" id="ARBA00022605"/>
    </source>
</evidence>
<comment type="similarity">
    <text evidence="6">Belongs to the lyase 1 family. Argininosuccinate lyase subfamily.</text>
</comment>
<keyword evidence="3 6" id="KW-0055">Arginine biosynthesis</keyword>
<keyword evidence="4 6" id="KW-0028">Amino-acid biosynthesis</keyword>
<name>A0ABV4BLI4_9CLOT</name>
<evidence type="ECO:0000256" key="5">
    <source>
        <dbReference type="ARBA" id="ARBA00023239"/>
    </source>
</evidence>
<dbReference type="CDD" id="cd01359">
    <property type="entry name" value="Argininosuccinate_lyase"/>
    <property type="match status" value="1"/>
</dbReference>
<dbReference type="PRINTS" id="PR00145">
    <property type="entry name" value="ARGSUCLYASE"/>
</dbReference>
<sequence length="438" mass="50023">MKLWGGRFKKSESKIMEDFNSSLGFDNRLYKEDIEGSMAHVRMLAKCKILSQEEGKDILEGLKSILEDIENGNLKVEGDYEDIHSFVEINLLNRIGQVAKKLHTARSRNDQVAVDLRLYVKREALEVVQSIEILQNTIKDLGELNNVIMPGYTHLQRAQVITFKHYIMAYYSMLSRDKTRILNAVEIMDESPLGCCALAGTTYNIDRYFTAKELGFRKPVDNFLDGVSDRDYVIEMLSDFSIIIMHLSRLSEELILWSSKEFDFVQIDDEFSTGSSIMPQKKNPDAAELIRGKTGRVYGSLMSLLTTMKGIPLAYNKDMQEDKEQFFNSLDTILSCLKVMNGILSTLKIKKDNTFNAVKKGFLNATEAADYLVGKGMAFRDAHKVIGEIVLYCEDKNKSIEDLPLDELKNFSTLFAEDIYEFIDYKNTLNRGIKKNLK</sequence>
<dbReference type="InterPro" id="IPR000362">
    <property type="entry name" value="Fumarate_lyase_fam"/>
</dbReference>
<dbReference type="InterPro" id="IPR008948">
    <property type="entry name" value="L-Aspartase-like"/>
</dbReference>
<dbReference type="Proteomes" id="UP001564657">
    <property type="component" value="Unassembled WGS sequence"/>
</dbReference>
<evidence type="ECO:0000259" key="8">
    <source>
        <dbReference type="Pfam" id="PF14698"/>
    </source>
</evidence>
<dbReference type="EMBL" id="JBGEWD010000001">
    <property type="protein sequence ID" value="MEY7999122.1"/>
    <property type="molecule type" value="Genomic_DNA"/>
</dbReference>
<evidence type="ECO:0000256" key="2">
    <source>
        <dbReference type="ARBA" id="ARBA00012338"/>
    </source>
</evidence>
<dbReference type="Pfam" id="PF14698">
    <property type="entry name" value="ASL_C2"/>
    <property type="match status" value="1"/>
</dbReference>
<keyword evidence="10" id="KW-1185">Reference proteome</keyword>
<feature type="domain" description="Fumarate lyase N-terminal" evidence="7">
    <location>
        <begin position="6"/>
        <end position="299"/>
    </location>
</feature>
<evidence type="ECO:0000259" key="7">
    <source>
        <dbReference type="Pfam" id="PF00206"/>
    </source>
</evidence>
<dbReference type="InterPro" id="IPR009049">
    <property type="entry name" value="Argininosuccinate_lyase"/>
</dbReference>